<evidence type="ECO:0000313" key="1">
    <source>
        <dbReference type="EMBL" id="KAF2568610.1"/>
    </source>
</evidence>
<proteinExistence type="predicted"/>
<reference evidence="1" key="1">
    <citation type="submission" date="2019-12" db="EMBL/GenBank/DDBJ databases">
        <title>Genome sequencing and annotation of Brassica cretica.</title>
        <authorList>
            <person name="Studholme D.J."/>
            <person name="Sarris P.F."/>
        </authorList>
    </citation>
    <scope>NUCLEOTIDE SEQUENCE</scope>
    <source>
        <strain evidence="1">PFS-001/15</strain>
        <tissue evidence="1">Leaf</tissue>
    </source>
</reference>
<protein>
    <submittedName>
        <fullName evidence="1">Uncharacterized protein</fullName>
    </submittedName>
</protein>
<sequence>MKPQTSSRRIDDPGLITACHCGAEYEIEYSAMIEIHTPTSINSPKSIDNHLEESIDSSPNYWENDYYNPTLAVNTATPSDRANLHT</sequence>
<dbReference type="AlphaFoldDB" id="A0A8S9IF00"/>
<dbReference type="EMBL" id="QGKW02001911">
    <property type="protein sequence ID" value="KAF2568610.1"/>
    <property type="molecule type" value="Genomic_DNA"/>
</dbReference>
<gene>
    <name evidence="1" type="ORF">F2Q68_00027324</name>
</gene>
<accession>A0A8S9IF00</accession>
<comment type="caution">
    <text evidence="1">The sequence shown here is derived from an EMBL/GenBank/DDBJ whole genome shotgun (WGS) entry which is preliminary data.</text>
</comment>
<name>A0A8S9IF00_BRACR</name>
<organism evidence="1 2">
    <name type="scientific">Brassica cretica</name>
    <name type="common">Mustard</name>
    <dbReference type="NCBI Taxonomy" id="69181"/>
    <lineage>
        <taxon>Eukaryota</taxon>
        <taxon>Viridiplantae</taxon>
        <taxon>Streptophyta</taxon>
        <taxon>Embryophyta</taxon>
        <taxon>Tracheophyta</taxon>
        <taxon>Spermatophyta</taxon>
        <taxon>Magnoliopsida</taxon>
        <taxon>eudicotyledons</taxon>
        <taxon>Gunneridae</taxon>
        <taxon>Pentapetalae</taxon>
        <taxon>rosids</taxon>
        <taxon>malvids</taxon>
        <taxon>Brassicales</taxon>
        <taxon>Brassicaceae</taxon>
        <taxon>Brassiceae</taxon>
        <taxon>Brassica</taxon>
    </lineage>
</organism>
<dbReference type="Proteomes" id="UP000712281">
    <property type="component" value="Unassembled WGS sequence"/>
</dbReference>
<evidence type="ECO:0000313" key="2">
    <source>
        <dbReference type="Proteomes" id="UP000712281"/>
    </source>
</evidence>